<dbReference type="OrthoDB" id="864938at2"/>
<dbReference type="RefSeq" id="WP_157807674.1">
    <property type="nucleotide sequence ID" value="NZ_PGFA01000003.1"/>
</dbReference>
<proteinExistence type="predicted"/>
<protein>
    <submittedName>
        <fullName evidence="1">Uncharacterized protein</fullName>
    </submittedName>
</protein>
<dbReference type="EMBL" id="PGFA01000003">
    <property type="protein sequence ID" value="PJJ53321.1"/>
    <property type="molecule type" value="Genomic_DNA"/>
</dbReference>
<dbReference type="Proteomes" id="UP000228535">
    <property type="component" value="Unassembled WGS sequence"/>
</dbReference>
<gene>
    <name evidence="1" type="ORF">CLV45_3982</name>
</gene>
<evidence type="ECO:0000313" key="1">
    <source>
        <dbReference type="EMBL" id="PJJ53321.1"/>
    </source>
</evidence>
<keyword evidence="2" id="KW-1185">Reference proteome</keyword>
<evidence type="ECO:0000313" key="2">
    <source>
        <dbReference type="Proteomes" id="UP000228535"/>
    </source>
</evidence>
<sequence>MNDTTLAQQMVAAAPAATRSVSLSTGPKRMAVINGWAAMFRGALGPKDSRANVI</sequence>
<comment type="caution">
    <text evidence="1">The sequence shown here is derived from an EMBL/GenBank/DDBJ whole genome shotgun (WGS) entry which is preliminary data.</text>
</comment>
<organism evidence="1 2">
    <name type="scientific">Hymenobacter chitinivorans DSM 11115</name>
    <dbReference type="NCBI Taxonomy" id="1121954"/>
    <lineage>
        <taxon>Bacteria</taxon>
        <taxon>Pseudomonadati</taxon>
        <taxon>Bacteroidota</taxon>
        <taxon>Cytophagia</taxon>
        <taxon>Cytophagales</taxon>
        <taxon>Hymenobacteraceae</taxon>
        <taxon>Hymenobacter</taxon>
    </lineage>
</organism>
<accession>A0A2M9B5U9</accession>
<name>A0A2M9B5U9_9BACT</name>
<reference evidence="1 2" key="1">
    <citation type="submission" date="2017-11" db="EMBL/GenBank/DDBJ databases">
        <title>Genomic Encyclopedia of Archaeal and Bacterial Type Strains, Phase II (KMG-II): From Individual Species to Whole Genera.</title>
        <authorList>
            <person name="Goeker M."/>
        </authorList>
    </citation>
    <scope>NUCLEOTIDE SEQUENCE [LARGE SCALE GENOMIC DNA]</scope>
    <source>
        <strain evidence="1 2">DSM 11115</strain>
    </source>
</reference>
<dbReference type="AlphaFoldDB" id="A0A2M9B5U9"/>